<gene>
    <name evidence="2" type="ORF">ETD86_00145</name>
</gene>
<evidence type="ECO:0000256" key="1">
    <source>
        <dbReference type="SAM" id="Phobius"/>
    </source>
</evidence>
<dbReference type="EMBL" id="VCKY01000001">
    <property type="protein sequence ID" value="TMR25585.1"/>
    <property type="molecule type" value="Genomic_DNA"/>
</dbReference>
<evidence type="ECO:0000313" key="2">
    <source>
        <dbReference type="EMBL" id="TMR25585.1"/>
    </source>
</evidence>
<sequence>MAMSWPEAIFYLGVLVLVTFLISLFIVGTFDARKNRLQADQAEDLRQRSWTRLTRRHPGGIMTADAEISGPG</sequence>
<keyword evidence="1" id="KW-0472">Membrane</keyword>
<proteinExistence type="predicted"/>
<comment type="caution">
    <text evidence="2">The sequence shown here is derived from an EMBL/GenBank/DDBJ whole genome shotgun (WGS) entry which is preliminary data.</text>
</comment>
<dbReference type="RefSeq" id="WP_138663995.1">
    <property type="nucleotide sequence ID" value="NZ_VCKY01000001.1"/>
</dbReference>
<keyword evidence="1" id="KW-1133">Transmembrane helix</keyword>
<dbReference type="Proteomes" id="UP000309128">
    <property type="component" value="Unassembled WGS sequence"/>
</dbReference>
<keyword evidence="3" id="KW-1185">Reference proteome</keyword>
<evidence type="ECO:0000313" key="3">
    <source>
        <dbReference type="Proteomes" id="UP000309128"/>
    </source>
</evidence>
<feature type="transmembrane region" description="Helical" evidence="1">
    <location>
        <begin position="12"/>
        <end position="30"/>
    </location>
</feature>
<name>A0A5S4FXT5_9ACTN</name>
<dbReference type="AlphaFoldDB" id="A0A5S4FXT5"/>
<protein>
    <submittedName>
        <fullName evidence="2">Uncharacterized protein</fullName>
    </submittedName>
</protein>
<keyword evidence="1" id="KW-0812">Transmembrane</keyword>
<reference evidence="2 3" key="1">
    <citation type="submission" date="2019-05" db="EMBL/GenBank/DDBJ databases">
        <title>Draft genome sequence of Nonomuraea turkmeniaca DSM 43926.</title>
        <authorList>
            <person name="Saricaoglu S."/>
            <person name="Isik K."/>
        </authorList>
    </citation>
    <scope>NUCLEOTIDE SEQUENCE [LARGE SCALE GENOMIC DNA]</scope>
    <source>
        <strain evidence="2 3">DSM 43926</strain>
    </source>
</reference>
<organism evidence="2 3">
    <name type="scientific">Nonomuraea turkmeniaca</name>
    <dbReference type="NCBI Taxonomy" id="103838"/>
    <lineage>
        <taxon>Bacteria</taxon>
        <taxon>Bacillati</taxon>
        <taxon>Actinomycetota</taxon>
        <taxon>Actinomycetes</taxon>
        <taxon>Streptosporangiales</taxon>
        <taxon>Streptosporangiaceae</taxon>
        <taxon>Nonomuraea</taxon>
    </lineage>
</organism>
<accession>A0A5S4FXT5</accession>
<dbReference type="OrthoDB" id="3696118at2"/>